<comment type="subcellular location">
    <subcellularLocation>
        <location evidence="1">Membrane</location>
        <topology evidence="1">Multi-pass membrane protein</topology>
    </subcellularLocation>
</comment>
<feature type="transmembrane region" description="Helical" evidence="10">
    <location>
        <begin position="314"/>
        <end position="333"/>
    </location>
</feature>
<dbReference type="InParanoid" id="A0A2R5G0X4"/>
<dbReference type="InterPro" id="IPR036640">
    <property type="entry name" value="ABC1_TM_sf"/>
</dbReference>
<dbReference type="InterPro" id="IPR027417">
    <property type="entry name" value="P-loop_NTPase"/>
</dbReference>
<feature type="region of interest" description="Disordered" evidence="9">
    <location>
        <begin position="1"/>
        <end position="21"/>
    </location>
</feature>
<dbReference type="AlphaFoldDB" id="A0A2R5G0X4"/>
<comment type="caution">
    <text evidence="13">The sequence shown here is derived from an EMBL/GenBank/DDBJ whole genome shotgun (WGS) entry which is preliminary data.</text>
</comment>
<keyword evidence="4" id="KW-0547">Nucleotide-binding</keyword>
<dbReference type="Pfam" id="PF00005">
    <property type="entry name" value="ABC_tran"/>
    <property type="match status" value="1"/>
</dbReference>
<dbReference type="PROSITE" id="PS50893">
    <property type="entry name" value="ABC_TRANSPORTER_2"/>
    <property type="match status" value="1"/>
</dbReference>
<keyword evidence="6 10" id="KW-1133">Transmembrane helix</keyword>
<feature type="domain" description="ABC transporter" evidence="11">
    <location>
        <begin position="605"/>
        <end position="849"/>
    </location>
</feature>
<dbReference type="InterPro" id="IPR003439">
    <property type="entry name" value="ABC_transporter-like_ATP-bd"/>
</dbReference>
<dbReference type="InterPro" id="IPR011527">
    <property type="entry name" value="ABC1_TM_dom"/>
</dbReference>
<dbReference type="PROSITE" id="PS00211">
    <property type="entry name" value="ABC_TRANSPORTER_1"/>
    <property type="match status" value="1"/>
</dbReference>
<dbReference type="InterPro" id="IPR017871">
    <property type="entry name" value="ABC_transporter-like_CS"/>
</dbReference>
<feature type="transmembrane region" description="Helical" evidence="10">
    <location>
        <begin position="420"/>
        <end position="442"/>
    </location>
</feature>
<name>A0A2R5G0X4_9STRA</name>
<dbReference type="EMBL" id="BEYU01000004">
    <property type="protein sequence ID" value="GBG24175.1"/>
    <property type="molecule type" value="Genomic_DNA"/>
</dbReference>
<dbReference type="InterPro" id="IPR039421">
    <property type="entry name" value="Type_1_exporter"/>
</dbReference>
<protein>
    <submittedName>
        <fullName evidence="13">ABC transporter ATP-binding protein</fullName>
    </submittedName>
</protein>
<feature type="transmembrane region" description="Helical" evidence="10">
    <location>
        <begin position="41"/>
        <end position="61"/>
    </location>
</feature>
<reference evidence="13 14" key="1">
    <citation type="submission" date="2017-12" db="EMBL/GenBank/DDBJ databases">
        <title>Sequencing, de novo assembly and annotation of complete genome of a new Thraustochytrid species, strain FCC1311.</title>
        <authorList>
            <person name="Sedici K."/>
            <person name="Godart F."/>
            <person name="Aiese Cigliano R."/>
            <person name="Sanseverino W."/>
            <person name="Barakat M."/>
            <person name="Ortet P."/>
            <person name="Marechal E."/>
            <person name="Cagnac O."/>
            <person name="Amato A."/>
        </authorList>
    </citation>
    <scope>NUCLEOTIDE SEQUENCE [LARGE SCALE GENOMIC DNA]</scope>
</reference>
<keyword evidence="2" id="KW-0813">Transport</keyword>
<evidence type="ECO:0000259" key="12">
    <source>
        <dbReference type="PROSITE" id="PS50929"/>
    </source>
</evidence>
<organism evidence="13 14">
    <name type="scientific">Hondaea fermentalgiana</name>
    <dbReference type="NCBI Taxonomy" id="2315210"/>
    <lineage>
        <taxon>Eukaryota</taxon>
        <taxon>Sar</taxon>
        <taxon>Stramenopiles</taxon>
        <taxon>Bigyra</taxon>
        <taxon>Labyrinthulomycetes</taxon>
        <taxon>Thraustochytrida</taxon>
        <taxon>Thraustochytriidae</taxon>
        <taxon>Hondaea</taxon>
    </lineage>
</organism>
<dbReference type="FunCoup" id="A0A2R5G0X4">
    <property type="interactions" value="220"/>
</dbReference>
<feature type="transmembrane region" description="Helical" evidence="10">
    <location>
        <begin position="279"/>
        <end position="299"/>
    </location>
</feature>
<sequence length="868" mass="95657">MGPQQRKRPGDDDEGEGLVDADWTSEENVQRDILEVRRIRANLAVLLLCAVLDVVAALYSASKDGADAAFSFKNFDLTQDLADVMLFVSIRSLVMLLVAVASQLGPAYAWSASVGYWTSYSALVYAIGKLIAFDWSASGGRVYIGLFTWIAFGVAEMVILKRLEYWLLERGRWTVRPTSEGVAVDQETGNAAGSGNSVSTSINANDDEDQDSMRRAAVPLLGNHGGQIERVKRVHPSQLHKPDGAEDKLPPSQLSNAGLMRVMKPYFWPRGFMNKLRCLLTWVFLGLSKACNLASPLYIGKAVQELSEAGTTEGTVFFHIVMFSGLTLGSKLLKEMQNVVYLKVKQTAYVEVAEETFTHLHALSLEWHLKKRMGNVLRSMDRGVSAANTLVTYLFLYLLPSVAECVVVFVIFYSHFDIPTVSATAFISFVAYSTLTVQITLWRKKFREKTNLHDNEVSARASDSLINYETVKYFTAEKYEIGRYTESIFNFQKYSVNTSYSLSFLNSTQNTIIQVCTAVSLCMAAHEVLTGSGRLTIGSFVSISSYIGNLFAPLSFLGSVYNAVIQALVDMTNLSELLAEEPDLTDAPNARSLVAVPSGRAGAAVEFRNVSFHYPTQPPNSGLHAVSFTIAPGTTTAIVGSTGSGKSTLARLLFRFYDPLEGQVLISDQDIKLVTQHSLRKAIGVVPQDTVLFNDTIIHNIRYGNQDATYEQIVEASKSAQIYEFIMSLPKGFDTMVGERGLKLSGGEKQRVSIARCLLKDPPIVVLDEATSALDNVTERSVQAALNNLTESTTSATKAARTTLVIAHRLSTIQTAEQIVVLEKGQLLEKGTHQELLDKGEAYANLWHSRLEQELEMRAKAQQEMTEE</sequence>
<feature type="transmembrane region" description="Helical" evidence="10">
    <location>
        <begin position="140"/>
        <end position="160"/>
    </location>
</feature>
<evidence type="ECO:0000256" key="8">
    <source>
        <dbReference type="ARBA" id="ARBA00024363"/>
    </source>
</evidence>
<dbReference type="PANTHER" id="PTHR24221:SF503">
    <property type="entry name" value="MITOCHONDRIAL POTASSIUM CHANNEL ATP-BINDING SUBUNIT"/>
    <property type="match status" value="1"/>
</dbReference>
<evidence type="ECO:0000313" key="13">
    <source>
        <dbReference type="EMBL" id="GBG24175.1"/>
    </source>
</evidence>
<keyword evidence="3 10" id="KW-0812">Transmembrane</keyword>
<keyword evidence="7 10" id="KW-0472">Membrane</keyword>
<dbReference type="PROSITE" id="PS50929">
    <property type="entry name" value="ABC_TM1F"/>
    <property type="match status" value="1"/>
</dbReference>
<dbReference type="Pfam" id="PF00664">
    <property type="entry name" value="ABC_membrane"/>
    <property type="match status" value="1"/>
</dbReference>
<dbReference type="PANTHER" id="PTHR24221">
    <property type="entry name" value="ATP-BINDING CASSETTE SUB-FAMILY B"/>
    <property type="match status" value="1"/>
</dbReference>
<feature type="region of interest" description="Disordered" evidence="9">
    <location>
        <begin position="184"/>
        <end position="208"/>
    </location>
</feature>
<dbReference type="GO" id="GO:0016887">
    <property type="term" value="F:ATP hydrolysis activity"/>
    <property type="evidence" value="ECO:0007669"/>
    <property type="project" value="InterPro"/>
</dbReference>
<evidence type="ECO:0000256" key="2">
    <source>
        <dbReference type="ARBA" id="ARBA00022448"/>
    </source>
</evidence>
<feature type="transmembrane region" description="Helical" evidence="10">
    <location>
        <begin position="390"/>
        <end position="414"/>
    </location>
</feature>
<gene>
    <name evidence="13" type="ORF">FCC1311_003932</name>
</gene>
<evidence type="ECO:0000256" key="5">
    <source>
        <dbReference type="ARBA" id="ARBA00022840"/>
    </source>
</evidence>
<evidence type="ECO:0000256" key="4">
    <source>
        <dbReference type="ARBA" id="ARBA00022741"/>
    </source>
</evidence>
<evidence type="ECO:0000259" key="11">
    <source>
        <dbReference type="PROSITE" id="PS50893"/>
    </source>
</evidence>
<dbReference type="OrthoDB" id="6500128at2759"/>
<dbReference type="FunFam" id="3.40.50.300:FF:000287">
    <property type="entry name" value="Multidrug ABC transporter ATP-binding protein"/>
    <property type="match status" value="1"/>
</dbReference>
<feature type="compositionally biased region" description="Polar residues" evidence="9">
    <location>
        <begin position="187"/>
        <end position="204"/>
    </location>
</feature>
<dbReference type="GO" id="GO:0005524">
    <property type="term" value="F:ATP binding"/>
    <property type="evidence" value="ECO:0007669"/>
    <property type="project" value="UniProtKB-KW"/>
</dbReference>
<dbReference type="Gene3D" id="3.40.50.300">
    <property type="entry name" value="P-loop containing nucleotide triphosphate hydrolases"/>
    <property type="match status" value="1"/>
</dbReference>
<keyword evidence="14" id="KW-1185">Reference proteome</keyword>
<dbReference type="SUPFAM" id="SSF52540">
    <property type="entry name" value="P-loop containing nucleoside triphosphate hydrolases"/>
    <property type="match status" value="1"/>
</dbReference>
<evidence type="ECO:0000256" key="6">
    <source>
        <dbReference type="ARBA" id="ARBA00022989"/>
    </source>
</evidence>
<dbReference type="SMART" id="SM00382">
    <property type="entry name" value="AAA"/>
    <property type="match status" value="1"/>
</dbReference>
<accession>A0A2R5G0X4</accession>
<dbReference type="CDD" id="cd18560">
    <property type="entry name" value="ABC_6TM_ATM1_ABCB7_HMT1_ABCB6"/>
    <property type="match status" value="1"/>
</dbReference>
<proteinExistence type="inferred from homology"/>
<dbReference type="GO" id="GO:0140359">
    <property type="term" value="F:ABC-type transporter activity"/>
    <property type="evidence" value="ECO:0007669"/>
    <property type="project" value="InterPro"/>
</dbReference>
<feature type="domain" description="ABC transmembrane type-1" evidence="12">
    <location>
        <begin position="283"/>
        <end position="566"/>
    </location>
</feature>
<feature type="compositionally biased region" description="Acidic residues" evidence="9">
    <location>
        <begin position="11"/>
        <end position="21"/>
    </location>
</feature>
<dbReference type="InterPro" id="IPR003593">
    <property type="entry name" value="AAA+_ATPase"/>
</dbReference>
<evidence type="ECO:0000256" key="10">
    <source>
        <dbReference type="SAM" id="Phobius"/>
    </source>
</evidence>
<dbReference type="SUPFAM" id="SSF90123">
    <property type="entry name" value="ABC transporter transmembrane region"/>
    <property type="match status" value="1"/>
</dbReference>
<evidence type="ECO:0000256" key="7">
    <source>
        <dbReference type="ARBA" id="ARBA00023136"/>
    </source>
</evidence>
<keyword evidence="5 13" id="KW-0067">ATP-binding</keyword>
<evidence type="ECO:0000256" key="3">
    <source>
        <dbReference type="ARBA" id="ARBA00022692"/>
    </source>
</evidence>
<dbReference type="GO" id="GO:0016020">
    <property type="term" value="C:membrane"/>
    <property type="evidence" value="ECO:0007669"/>
    <property type="project" value="UniProtKB-SubCell"/>
</dbReference>
<feature type="transmembrane region" description="Helical" evidence="10">
    <location>
        <begin position="107"/>
        <end position="128"/>
    </location>
</feature>
<evidence type="ECO:0000313" key="14">
    <source>
        <dbReference type="Proteomes" id="UP000241890"/>
    </source>
</evidence>
<feature type="transmembrane region" description="Helical" evidence="10">
    <location>
        <begin position="81"/>
        <end position="100"/>
    </location>
</feature>
<evidence type="ECO:0000256" key="1">
    <source>
        <dbReference type="ARBA" id="ARBA00004141"/>
    </source>
</evidence>
<evidence type="ECO:0000256" key="9">
    <source>
        <dbReference type="SAM" id="MobiDB-lite"/>
    </source>
</evidence>
<dbReference type="Gene3D" id="1.20.1560.10">
    <property type="entry name" value="ABC transporter type 1, transmembrane domain"/>
    <property type="match status" value="1"/>
</dbReference>
<dbReference type="Proteomes" id="UP000241890">
    <property type="component" value="Unassembled WGS sequence"/>
</dbReference>
<comment type="similarity">
    <text evidence="8">Belongs to the ABC transporter superfamily. ABCB family. Heavy Metal importer (TC 3.A.1.210) subfamily.</text>
</comment>